<sequence>MKAALWGGDTSKLTDPKPGTNYAAVLRIDPISDGMVKGLGGLLVALAGYSLLLPGVAWALLGVFWLLRGMPGSFADYRTAALQFELIDGMVATHLAIGSLVVLCMYIMRYVHQRHPRWLCSVQPGFRWRYAVVCALVSVAVLNGVYWVSRANDMPTWQASDHLGWWLLAIVLTAPLQAAGEEFLFRGYLLQISGMISRSPWLAVAISATIFAAMHGTQNIPLFVDRMGFGLIAGALVVTTGGLEAAVAAHVINNVFAFGYAAAAGGVAQARALQVSTWQTTGWNLLAYALTAVVCWWIGRRMRVSVAAPQPPKAK</sequence>
<accession>A0A645C4F3</accession>
<feature type="transmembrane region" description="Helical" evidence="1">
    <location>
        <begin position="255"/>
        <end position="275"/>
    </location>
</feature>
<dbReference type="AlphaFoldDB" id="A0A645C4F3"/>
<organism evidence="3">
    <name type="scientific">bioreactor metagenome</name>
    <dbReference type="NCBI Taxonomy" id="1076179"/>
    <lineage>
        <taxon>unclassified sequences</taxon>
        <taxon>metagenomes</taxon>
        <taxon>ecological metagenomes</taxon>
    </lineage>
</organism>
<reference evidence="3" key="1">
    <citation type="submission" date="2019-08" db="EMBL/GenBank/DDBJ databases">
        <authorList>
            <person name="Kucharzyk K."/>
            <person name="Murdoch R.W."/>
            <person name="Higgins S."/>
            <person name="Loffler F."/>
        </authorList>
    </citation>
    <scope>NUCLEOTIDE SEQUENCE</scope>
</reference>
<keyword evidence="1" id="KW-1133">Transmembrane helix</keyword>
<gene>
    <name evidence="3" type="ORF">SDC9_115769</name>
</gene>
<dbReference type="GO" id="GO:0004175">
    <property type="term" value="F:endopeptidase activity"/>
    <property type="evidence" value="ECO:0007669"/>
    <property type="project" value="UniProtKB-ARBA"/>
</dbReference>
<keyword evidence="1" id="KW-0472">Membrane</keyword>
<dbReference type="InterPro" id="IPR052710">
    <property type="entry name" value="CAAX_protease"/>
</dbReference>
<dbReference type="Pfam" id="PF02517">
    <property type="entry name" value="Rce1-like"/>
    <property type="match status" value="1"/>
</dbReference>
<feature type="domain" description="CAAX prenyl protease 2/Lysostaphin resistance protein A-like" evidence="2">
    <location>
        <begin position="165"/>
        <end position="256"/>
    </location>
</feature>
<dbReference type="InterPro" id="IPR003675">
    <property type="entry name" value="Rce1/LyrA-like_dom"/>
</dbReference>
<feature type="transmembrane region" description="Helical" evidence="1">
    <location>
        <begin position="128"/>
        <end position="148"/>
    </location>
</feature>
<evidence type="ECO:0000256" key="1">
    <source>
        <dbReference type="SAM" id="Phobius"/>
    </source>
</evidence>
<feature type="transmembrane region" description="Helical" evidence="1">
    <location>
        <begin position="87"/>
        <end position="108"/>
    </location>
</feature>
<proteinExistence type="predicted"/>
<dbReference type="EMBL" id="VSSQ01022490">
    <property type="protein sequence ID" value="MPM68834.1"/>
    <property type="molecule type" value="Genomic_DNA"/>
</dbReference>
<feature type="transmembrane region" description="Helical" evidence="1">
    <location>
        <begin position="201"/>
        <end position="221"/>
    </location>
</feature>
<evidence type="ECO:0000313" key="3">
    <source>
        <dbReference type="EMBL" id="MPM68834.1"/>
    </source>
</evidence>
<feature type="transmembrane region" description="Helical" evidence="1">
    <location>
        <begin position="227"/>
        <end position="248"/>
    </location>
</feature>
<name>A0A645C4F3_9ZZZZ</name>
<protein>
    <recommendedName>
        <fullName evidence="2">CAAX prenyl protease 2/Lysostaphin resistance protein A-like domain-containing protein</fullName>
    </recommendedName>
</protein>
<keyword evidence="1" id="KW-0812">Transmembrane</keyword>
<comment type="caution">
    <text evidence="3">The sequence shown here is derived from an EMBL/GenBank/DDBJ whole genome shotgun (WGS) entry which is preliminary data.</text>
</comment>
<feature type="transmembrane region" description="Helical" evidence="1">
    <location>
        <begin position="42"/>
        <end position="67"/>
    </location>
</feature>
<feature type="transmembrane region" description="Helical" evidence="1">
    <location>
        <begin position="163"/>
        <end position="180"/>
    </location>
</feature>
<dbReference type="PANTHER" id="PTHR36435">
    <property type="entry name" value="SLR1288 PROTEIN"/>
    <property type="match status" value="1"/>
</dbReference>
<evidence type="ECO:0000259" key="2">
    <source>
        <dbReference type="Pfam" id="PF02517"/>
    </source>
</evidence>
<dbReference type="PANTHER" id="PTHR36435:SF1">
    <property type="entry name" value="CAAX AMINO TERMINAL PROTEASE FAMILY PROTEIN"/>
    <property type="match status" value="1"/>
</dbReference>
<dbReference type="GO" id="GO:0080120">
    <property type="term" value="P:CAAX-box protein maturation"/>
    <property type="evidence" value="ECO:0007669"/>
    <property type="project" value="UniProtKB-ARBA"/>
</dbReference>
<feature type="transmembrane region" description="Helical" evidence="1">
    <location>
        <begin position="281"/>
        <end position="299"/>
    </location>
</feature>